<organism evidence="7 8">
    <name type="scientific">Ignatzschineria indica</name>
    <dbReference type="NCBI Taxonomy" id="472583"/>
    <lineage>
        <taxon>Bacteria</taxon>
        <taxon>Pseudomonadati</taxon>
        <taxon>Pseudomonadota</taxon>
        <taxon>Gammaproteobacteria</taxon>
        <taxon>Cardiobacteriales</taxon>
        <taxon>Ignatzschineriaceae</taxon>
        <taxon>Ignatzschineria</taxon>
    </lineage>
</organism>
<comment type="subcellular location">
    <subcellularLocation>
        <location evidence="6">Cytoplasm</location>
    </subcellularLocation>
</comment>
<dbReference type="NCBIfam" id="TIGR01280">
    <property type="entry name" value="xseB"/>
    <property type="match status" value="1"/>
</dbReference>
<name>A0A2U2AJE8_9GAMM</name>
<dbReference type="EMBL" id="QEWR01000004">
    <property type="protein sequence ID" value="PWD82767.1"/>
    <property type="molecule type" value="Genomic_DNA"/>
</dbReference>
<evidence type="ECO:0000256" key="5">
    <source>
        <dbReference type="ARBA" id="ARBA00022839"/>
    </source>
</evidence>
<evidence type="ECO:0000256" key="3">
    <source>
        <dbReference type="ARBA" id="ARBA00022722"/>
    </source>
</evidence>
<evidence type="ECO:0000256" key="1">
    <source>
        <dbReference type="ARBA" id="ARBA00009998"/>
    </source>
</evidence>
<dbReference type="GO" id="GO:0008855">
    <property type="term" value="F:exodeoxyribonuclease VII activity"/>
    <property type="evidence" value="ECO:0007669"/>
    <property type="project" value="UniProtKB-UniRule"/>
</dbReference>
<evidence type="ECO:0000256" key="6">
    <source>
        <dbReference type="HAMAP-Rule" id="MF_00337"/>
    </source>
</evidence>
<dbReference type="PIRSF" id="PIRSF006488">
    <property type="entry name" value="Exonuc_VII_S"/>
    <property type="match status" value="1"/>
</dbReference>
<comment type="caution">
    <text evidence="7">The sequence shown here is derived from an EMBL/GenBank/DDBJ whole genome shotgun (WGS) entry which is preliminary data.</text>
</comment>
<dbReference type="PANTHER" id="PTHR34137:SF1">
    <property type="entry name" value="EXODEOXYRIBONUCLEASE 7 SMALL SUBUNIT"/>
    <property type="match status" value="1"/>
</dbReference>
<evidence type="ECO:0000313" key="7">
    <source>
        <dbReference type="EMBL" id="PWD82767.1"/>
    </source>
</evidence>
<dbReference type="HAMAP" id="MF_00337">
    <property type="entry name" value="Exonuc_7_S"/>
    <property type="match status" value="1"/>
</dbReference>
<dbReference type="InterPro" id="IPR003761">
    <property type="entry name" value="Exonuc_VII_S"/>
</dbReference>
<dbReference type="GO" id="GO:0006308">
    <property type="term" value="P:DNA catabolic process"/>
    <property type="evidence" value="ECO:0007669"/>
    <property type="project" value="UniProtKB-UniRule"/>
</dbReference>
<dbReference type="InterPro" id="IPR037004">
    <property type="entry name" value="Exonuc_VII_ssu_sf"/>
</dbReference>
<dbReference type="PANTHER" id="PTHR34137">
    <property type="entry name" value="EXODEOXYRIBONUCLEASE 7 SMALL SUBUNIT"/>
    <property type="match status" value="1"/>
</dbReference>
<keyword evidence="4 6" id="KW-0378">Hydrolase</keyword>
<proteinExistence type="inferred from homology"/>
<keyword evidence="3 6" id="KW-0540">Nuclease</keyword>
<comment type="similarity">
    <text evidence="1 6">Belongs to the XseB family.</text>
</comment>
<dbReference type="Gene3D" id="1.10.287.1040">
    <property type="entry name" value="Exonuclease VII, small subunit"/>
    <property type="match status" value="1"/>
</dbReference>
<comment type="function">
    <text evidence="6">Bidirectionally degrades single-stranded DNA into large acid-insoluble oligonucleotides, which are then degraded further into small acid-soluble oligonucleotides.</text>
</comment>
<accession>A0A2U2AJE8</accession>
<keyword evidence="5 6" id="KW-0269">Exonuclease</keyword>
<dbReference type="GO" id="GO:0009318">
    <property type="term" value="C:exodeoxyribonuclease VII complex"/>
    <property type="evidence" value="ECO:0007669"/>
    <property type="project" value="UniProtKB-UniRule"/>
</dbReference>
<dbReference type="GO" id="GO:0005829">
    <property type="term" value="C:cytosol"/>
    <property type="evidence" value="ECO:0007669"/>
    <property type="project" value="TreeGrafter"/>
</dbReference>
<comment type="catalytic activity">
    <reaction evidence="6">
        <text>Exonucleolytic cleavage in either 5'- to 3'- or 3'- to 5'-direction to yield nucleoside 5'-phosphates.</text>
        <dbReference type="EC" id="3.1.11.6"/>
    </reaction>
</comment>
<reference evidence="7 8" key="1">
    <citation type="journal article" date="2018" name="Genome Announc.">
        <title>Ignatzschineria cameli sp. nov., isolated from necrotic foot tissue of dromedaries (Camelus dromedarius) and associated maggots (Wohlfahrtia species) in Dubai.</title>
        <authorList>
            <person name="Tsang C.C."/>
            <person name="Tang J.Y."/>
            <person name="Fong J.Y."/>
            <person name="Kinne J."/>
            <person name="Lee H.H."/>
            <person name="Joseph M."/>
            <person name="Jose S."/>
            <person name="Schuster R.K."/>
            <person name="Tang Y."/>
            <person name="Sivakumar S."/>
            <person name="Chen J.H."/>
            <person name="Teng J.L."/>
            <person name="Lau S.K."/>
            <person name="Wernery U."/>
            <person name="Woo P.C."/>
        </authorList>
    </citation>
    <scope>NUCLEOTIDE SEQUENCE [LARGE SCALE GENOMIC DNA]</scope>
    <source>
        <strain evidence="7 8">KCTC 22643</strain>
    </source>
</reference>
<comment type="subunit">
    <text evidence="6">Heterooligomer composed of large and small subunits.</text>
</comment>
<gene>
    <name evidence="6 7" type="primary">xseB</name>
    <name evidence="7" type="ORF">DC082_08820</name>
</gene>
<dbReference type="EC" id="3.1.11.6" evidence="6"/>
<evidence type="ECO:0000256" key="2">
    <source>
        <dbReference type="ARBA" id="ARBA00022490"/>
    </source>
</evidence>
<keyword evidence="8" id="KW-1185">Reference proteome</keyword>
<dbReference type="AlphaFoldDB" id="A0A2U2AJE8"/>
<dbReference type="Pfam" id="PF02609">
    <property type="entry name" value="Exonuc_VII_S"/>
    <property type="match status" value="1"/>
</dbReference>
<sequence>MAENLSIEAQLEKLTKILEALENDELPLEESLQKFEEGIRLTKECQALLEASEKKISQLLSKEQIES</sequence>
<dbReference type="SUPFAM" id="SSF116842">
    <property type="entry name" value="XseB-like"/>
    <property type="match status" value="1"/>
</dbReference>
<protein>
    <recommendedName>
        <fullName evidence="6">Exodeoxyribonuclease 7 small subunit</fullName>
        <ecNumber evidence="6">3.1.11.6</ecNumber>
    </recommendedName>
    <alternativeName>
        <fullName evidence="6">Exodeoxyribonuclease VII small subunit</fullName>
        <shortName evidence="6">Exonuclease VII small subunit</shortName>
    </alternativeName>
</protein>
<keyword evidence="2 6" id="KW-0963">Cytoplasm</keyword>
<dbReference type="Proteomes" id="UP000244948">
    <property type="component" value="Unassembled WGS sequence"/>
</dbReference>
<evidence type="ECO:0000256" key="4">
    <source>
        <dbReference type="ARBA" id="ARBA00022801"/>
    </source>
</evidence>
<evidence type="ECO:0000313" key="8">
    <source>
        <dbReference type="Proteomes" id="UP000244948"/>
    </source>
</evidence>